<dbReference type="AlphaFoldDB" id="A0A8S4SCP3"/>
<sequence length="108" mass="12030">MADSRVANGAQQGRGCRARATPLHAPHQWLNVLPPQQRARLKRRNKTHAIRNTWSLYAALRSLCLAMADSPEIVNRVGQGRGYLYVSTRHGATVTLPLTAESIRYTPN</sequence>
<keyword evidence="2" id="KW-1185">Reference proteome</keyword>
<dbReference type="EMBL" id="CAKXAJ010026146">
    <property type="protein sequence ID" value="CAH2258446.1"/>
    <property type="molecule type" value="Genomic_DNA"/>
</dbReference>
<reference evidence="1" key="1">
    <citation type="submission" date="2022-03" db="EMBL/GenBank/DDBJ databases">
        <authorList>
            <person name="Lindestad O."/>
        </authorList>
    </citation>
    <scope>NUCLEOTIDE SEQUENCE</scope>
</reference>
<dbReference type="Proteomes" id="UP000838756">
    <property type="component" value="Unassembled WGS sequence"/>
</dbReference>
<evidence type="ECO:0000313" key="2">
    <source>
        <dbReference type="Proteomes" id="UP000838756"/>
    </source>
</evidence>
<evidence type="ECO:0000313" key="1">
    <source>
        <dbReference type="EMBL" id="CAH2258446.1"/>
    </source>
</evidence>
<name>A0A8S4SCP3_9NEOP</name>
<comment type="caution">
    <text evidence="1">The sequence shown here is derived from an EMBL/GenBank/DDBJ whole genome shotgun (WGS) entry which is preliminary data.</text>
</comment>
<protein>
    <submittedName>
        <fullName evidence="1">Jg4183 protein</fullName>
    </submittedName>
</protein>
<organism evidence="1 2">
    <name type="scientific">Pararge aegeria aegeria</name>
    <dbReference type="NCBI Taxonomy" id="348720"/>
    <lineage>
        <taxon>Eukaryota</taxon>
        <taxon>Metazoa</taxon>
        <taxon>Ecdysozoa</taxon>
        <taxon>Arthropoda</taxon>
        <taxon>Hexapoda</taxon>
        <taxon>Insecta</taxon>
        <taxon>Pterygota</taxon>
        <taxon>Neoptera</taxon>
        <taxon>Endopterygota</taxon>
        <taxon>Lepidoptera</taxon>
        <taxon>Glossata</taxon>
        <taxon>Ditrysia</taxon>
        <taxon>Papilionoidea</taxon>
        <taxon>Nymphalidae</taxon>
        <taxon>Satyrinae</taxon>
        <taxon>Satyrini</taxon>
        <taxon>Parargina</taxon>
        <taxon>Pararge</taxon>
    </lineage>
</organism>
<accession>A0A8S4SCP3</accession>
<gene>
    <name evidence="1" type="primary">jg4183</name>
    <name evidence="1" type="ORF">PAEG_LOCUS23344</name>
</gene>
<proteinExistence type="predicted"/>